<organism evidence="9 10">
    <name type="scientific">Candidatus Roizmanbacteria bacterium GW2011_GWA2_32_13</name>
    <dbReference type="NCBI Taxonomy" id="1618475"/>
    <lineage>
        <taxon>Bacteria</taxon>
        <taxon>Candidatus Roizmaniibacteriota</taxon>
    </lineage>
</organism>
<dbReference type="EC" id="6.3.2.1" evidence="3"/>
<dbReference type="PANTHER" id="PTHR21299:SF1">
    <property type="entry name" value="PANTOATE--BETA-ALANINE LIGASE"/>
    <property type="match status" value="1"/>
</dbReference>
<dbReference type="GO" id="GO:0005524">
    <property type="term" value="F:ATP binding"/>
    <property type="evidence" value="ECO:0007669"/>
    <property type="project" value="UniProtKB-KW"/>
</dbReference>
<dbReference type="Proteomes" id="UP000034349">
    <property type="component" value="Unassembled WGS sequence"/>
</dbReference>
<dbReference type="Pfam" id="PF02569">
    <property type="entry name" value="Pantoate_ligase"/>
    <property type="match status" value="1"/>
</dbReference>
<feature type="non-terminal residue" evidence="9">
    <location>
        <position position="1"/>
    </location>
</feature>
<dbReference type="PANTHER" id="PTHR21299">
    <property type="entry name" value="CYTIDYLATE KINASE/PANTOATE-BETA-ALANINE LIGASE"/>
    <property type="match status" value="1"/>
</dbReference>
<comment type="similarity">
    <text evidence="2">Belongs to the pantothenate synthetase family.</text>
</comment>
<evidence type="ECO:0000256" key="8">
    <source>
        <dbReference type="ARBA" id="ARBA00048258"/>
    </source>
</evidence>
<comment type="pathway">
    <text evidence="1">Cofactor biosynthesis; (R)-pantothenate biosynthesis; (R)-pantothenate from (R)-pantoate and beta-alanine: step 1/1.</text>
</comment>
<evidence type="ECO:0000256" key="5">
    <source>
        <dbReference type="ARBA" id="ARBA00022655"/>
    </source>
</evidence>
<evidence type="ECO:0000313" key="10">
    <source>
        <dbReference type="Proteomes" id="UP000034349"/>
    </source>
</evidence>
<gene>
    <name evidence="9" type="ORF">UR23_C0047G0009</name>
</gene>
<evidence type="ECO:0000256" key="6">
    <source>
        <dbReference type="ARBA" id="ARBA00022741"/>
    </source>
</evidence>
<keyword evidence="7" id="KW-0067">ATP-binding</keyword>
<evidence type="ECO:0000256" key="7">
    <source>
        <dbReference type="ARBA" id="ARBA00022840"/>
    </source>
</evidence>
<keyword evidence="5" id="KW-0566">Pantothenate biosynthesis</keyword>
<dbReference type="InterPro" id="IPR003721">
    <property type="entry name" value="Pantoate_ligase"/>
</dbReference>
<name>A0A0F9YPI4_9BACT</name>
<comment type="caution">
    <text evidence="9">The sequence shown here is derived from an EMBL/GenBank/DDBJ whole genome shotgun (WGS) entry which is preliminary data.</text>
</comment>
<keyword evidence="4" id="KW-0436">Ligase</keyword>
<dbReference type="GO" id="GO:0005829">
    <property type="term" value="C:cytosol"/>
    <property type="evidence" value="ECO:0007669"/>
    <property type="project" value="TreeGrafter"/>
</dbReference>
<dbReference type="AlphaFoldDB" id="A0A0F9YPI4"/>
<dbReference type="PATRIC" id="fig|1618475.3.peg.512"/>
<proteinExistence type="inferred from homology"/>
<dbReference type="SUPFAM" id="SSF52374">
    <property type="entry name" value="Nucleotidylyl transferase"/>
    <property type="match status" value="1"/>
</dbReference>
<dbReference type="EMBL" id="LBOK01000047">
    <property type="protein sequence ID" value="KKP33339.1"/>
    <property type="molecule type" value="Genomic_DNA"/>
</dbReference>
<dbReference type="InterPro" id="IPR042176">
    <property type="entry name" value="Pantoate_ligase_C"/>
</dbReference>
<accession>A0A0F9YPI4</accession>
<sequence length="117" mass="13219">DLNLPIIFNIVPTVRDKDGLALSSRNIYLNAQERLQALNLYQSLLLGKKLILSGNKNVQAIKTAIKNYLQKYKLIRLEYIEICNPKNLSPVKITAKKSVILIAAYVGKTRLIDNIII</sequence>
<evidence type="ECO:0000256" key="3">
    <source>
        <dbReference type="ARBA" id="ARBA00012219"/>
    </source>
</evidence>
<dbReference type="GO" id="GO:0015940">
    <property type="term" value="P:pantothenate biosynthetic process"/>
    <property type="evidence" value="ECO:0007669"/>
    <property type="project" value="UniProtKB-KW"/>
</dbReference>
<reference evidence="9 10" key="1">
    <citation type="journal article" date="2015" name="Nature">
        <title>rRNA introns, odd ribosomes, and small enigmatic genomes across a large radiation of phyla.</title>
        <authorList>
            <person name="Brown C.T."/>
            <person name="Hug L.A."/>
            <person name="Thomas B.C."/>
            <person name="Sharon I."/>
            <person name="Castelle C.J."/>
            <person name="Singh A."/>
            <person name="Wilkins M.J."/>
            <person name="Williams K.H."/>
            <person name="Banfield J.F."/>
        </authorList>
    </citation>
    <scope>NUCLEOTIDE SEQUENCE [LARGE SCALE GENOMIC DNA]</scope>
</reference>
<evidence type="ECO:0000256" key="1">
    <source>
        <dbReference type="ARBA" id="ARBA00004990"/>
    </source>
</evidence>
<protein>
    <recommendedName>
        <fullName evidence="3">pantoate--beta-alanine ligase (AMP-forming)</fullName>
        <ecNumber evidence="3">6.3.2.1</ecNumber>
    </recommendedName>
</protein>
<evidence type="ECO:0000256" key="2">
    <source>
        <dbReference type="ARBA" id="ARBA00009256"/>
    </source>
</evidence>
<evidence type="ECO:0000256" key="4">
    <source>
        <dbReference type="ARBA" id="ARBA00022598"/>
    </source>
</evidence>
<evidence type="ECO:0000313" key="9">
    <source>
        <dbReference type="EMBL" id="KKP33339.1"/>
    </source>
</evidence>
<dbReference type="GO" id="GO:0004592">
    <property type="term" value="F:pantoate-beta-alanine ligase activity"/>
    <property type="evidence" value="ECO:0007669"/>
    <property type="project" value="UniProtKB-EC"/>
</dbReference>
<dbReference type="Gene3D" id="3.30.1300.10">
    <property type="entry name" value="Pantoate-beta-alanine ligase, C-terminal domain"/>
    <property type="match status" value="1"/>
</dbReference>
<dbReference type="FunFam" id="3.30.1300.10:FF:000001">
    <property type="entry name" value="Pantothenate synthetase"/>
    <property type="match status" value="1"/>
</dbReference>
<keyword evidence="6" id="KW-0547">Nucleotide-binding</keyword>
<comment type="catalytic activity">
    <reaction evidence="8">
        <text>(R)-pantoate + beta-alanine + ATP = (R)-pantothenate + AMP + diphosphate + H(+)</text>
        <dbReference type="Rhea" id="RHEA:10912"/>
        <dbReference type="ChEBI" id="CHEBI:15378"/>
        <dbReference type="ChEBI" id="CHEBI:15980"/>
        <dbReference type="ChEBI" id="CHEBI:29032"/>
        <dbReference type="ChEBI" id="CHEBI:30616"/>
        <dbReference type="ChEBI" id="CHEBI:33019"/>
        <dbReference type="ChEBI" id="CHEBI:57966"/>
        <dbReference type="ChEBI" id="CHEBI:456215"/>
        <dbReference type="EC" id="6.3.2.1"/>
    </reaction>
</comment>